<evidence type="ECO:0000313" key="1">
    <source>
        <dbReference type="EMBL" id="SHK79047.1"/>
    </source>
</evidence>
<dbReference type="Pfam" id="PF19538">
    <property type="entry name" value="DUF6062"/>
    <property type="match status" value="1"/>
</dbReference>
<dbReference type="RefSeq" id="WP_073278011.1">
    <property type="nucleotide sequence ID" value="NZ_FRAC01000017.1"/>
</dbReference>
<keyword evidence="2" id="KW-1185">Reference proteome</keyword>
<dbReference type="OrthoDB" id="9810814at2"/>
<gene>
    <name evidence="1" type="ORF">SAMN02745136_03363</name>
</gene>
<name>A0A1M6VC09_9FIRM</name>
<evidence type="ECO:0008006" key="3">
    <source>
        <dbReference type="Google" id="ProtNLM"/>
    </source>
</evidence>
<protein>
    <recommendedName>
        <fullName evidence="3">ABC transporter substrate-binding protein</fullName>
    </recommendedName>
</protein>
<dbReference type="AlphaFoldDB" id="A0A1M6VC09"/>
<reference evidence="1 2" key="1">
    <citation type="submission" date="2016-11" db="EMBL/GenBank/DDBJ databases">
        <authorList>
            <person name="Jaros S."/>
            <person name="Januszkiewicz K."/>
            <person name="Wedrychowicz H."/>
        </authorList>
    </citation>
    <scope>NUCLEOTIDE SEQUENCE [LARGE SCALE GENOMIC DNA]</scope>
    <source>
        <strain evidence="1 2">DSM 15929</strain>
    </source>
</reference>
<accession>A0A1M6VC09</accession>
<dbReference type="Proteomes" id="UP000184386">
    <property type="component" value="Unassembled WGS sequence"/>
</dbReference>
<evidence type="ECO:0000313" key="2">
    <source>
        <dbReference type="Proteomes" id="UP000184386"/>
    </source>
</evidence>
<dbReference type="STRING" id="1121322.SAMN02745136_03363"/>
<organism evidence="1 2">
    <name type="scientific">Anaerocolumna jejuensis DSM 15929</name>
    <dbReference type="NCBI Taxonomy" id="1121322"/>
    <lineage>
        <taxon>Bacteria</taxon>
        <taxon>Bacillati</taxon>
        <taxon>Bacillota</taxon>
        <taxon>Clostridia</taxon>
        <taxon>Lachnospirales</taxon>
        <taxon>Lachnospiraceae</taxon>
        <taxon>Anaerocolumna</taxon>
    </lineage>
</organism>
<sequence length="240" mass="28057">MKEKLYTIPVNDAFDSDCECPICIMRKTLENNAVEFTMGPSYMDDDVRAETDKTGFCNYHLGKLYENNNRLGLALMLKTHMDKTIKDLESLSAKKGKGPSLFKKSSEVTPVKEYTDTLKNSCYICNKIENMFSLYIVTFYYLYENDSAFRDKFKASKGLCTEHYGLLFQSADKHLSAEKAENFREELNKVYFDNMKRVREDLEWFIDKFDYRYVNEPWKNSKDALPRAMIKTNSAFEADK</sequence>
<proteinExistence type="predicted"/>
<dbReference type="EMBL" id="FRAC01000017">
    <property type="protein sequence ID" value="SHK79047.1"/>
    <property type="molecule type" value="Genomic_DNA"/>
</dbReference>
<dbReference type="InterPro" id="IPR045706">
    <property type="entry name" value="DUF6062"/>
</dbReference>